<evidence type="ECO:0000256" key="1">
    <source>
        <dbReference type="SAM" id="MobiDB-lite"/>
    </source>
</evidence>
<gene>
    <name evidence="2" type="ORF">CROQUDRAFT_134920</name>
</gene>
<comment type="caution">
    <text evidence="2">The sequence shown here is derived from an EMBL/GenBank/DDBJ whole genome shotgun (WGS) entry which is preliminary data.</text>
</comment>
<dbReference type="AlphaFoldDB" id="A0A9P6NH71"/>
<feature type="compositionally biased region" description="Basic and acidic residues" evidence="1">
    <location>
        <begin position="610"/>
        <end position="627"/>
    </location>
</feature>
<dbReference type="Proteomes" id="UP000886653">
    <property type="component" value="Unassembled WGS sequence"/>
</dbReference>
<reference evidence="2" key="1">
    <citation type="submission" date="2013-11" db="EMBL/GenBank/DDBJ databases">
        <title>Genome sequence of the fusiform rust pathogen reveals effectors for host alternation and coevolution with pine.</title>
        <authorList>
            <consortium name="DOE Joint Genome Institute"/>
            <person name="Smith K."/>
            <person name="Pendleton A."/>
            <person name="Kubisiak T."/>
            <person name="Anderson C."/>
            <person name="Salamov A."/>
            <person name="Aerts A."/>
            <person name="Riley R."/>
            <person name="Clum A."/>
            <person name="Lindquist E."/>
            <person name="Ence D."/>
            <person name="Campbell M."/>
            <person name="Kronenberg Z."/>
            <person name="Feau N."/>
            <person name="Dhillon B."/>
            <person name="Hamelin R."/>
            <person name="Burleigh J."/>
            <person name="Smith J."/>
            <person name="Yandell M."/>
            <person name="Nelson C."/>
            <person name="Grigoriev I."/>
            <person name="Davis J."/>
        </authorList>
    </citation>
    <scope>NUCLEOTIDE SEQUENCE</scope>
    <source>
        <strain evidence="2">G11</strain>
    </source>
</reference>
<feature type="region of interest" description="Disordered" evidence="1">
    <location>
        <begin position="577"/>
        <end position="649"/>
    </location>
</feature>
<accession>A0A9P6NH71</accession>
<feature type="compositionally biased region" description="Polar residues" evidence="1">
    <location>
        <begin position="628"/>
        <end position="638"/>
    </location>
</feature>
<feature type="compositionally biased region" description="Polar residues" evidence="1">
    <location>
        <begin position="540"/>
        <end position="550"/>
    </location>
</feature>
<keyword evidence="3" id="KW-1185">Reference proteome</keyword>
<feature type="region of interest" description="Disordered" evidence="1">
    <location>
        <begin position="519"/>
        <end position="564"/>
    </location>
</feature>
<evidence type="ECO:0000313" key="3">
    <source>
        <dbReference type="Proteomes" id="UP000886653"/>
    </source>
</evidence>
<feature type="compositionally biased region" description="Polar residues" evidence="1">
    <location>
        <begin position="594"/>
        <end position="606"/>
    </location>
</feature>
<proteinExistence type="predicted"/>
<sequence length="797" mass="91120">MGLVVKSPNLTEDLINSEFELTTLARTTAETTKLTETQQIDCVLWEKRHQETWRVLRHIEEVSMLCFGNYQELKEALGLIIRDQIEVDRRGPIELQRIVMPKSKRKMHLSKADTSEFLEVIKDSMIDIVQLNPVLKLDAQELNLLKSKTMVKDFIQTCRKDTPIYDFIQKFHHHFIQELAPTLLLKAISSSVGRSIDELPQDYPRSLTGNSHPGSILISEVNLPVAYIGCMDFSYKITRLLVAGFKDKNIIKHINLGLKSTVNERVMTPAEGDRGLHKLLVNDDWTPSQPPCGPVRMPKPFKDLKEPDIEVLRTGLQESSYLATEDHIKLMKMRRHTVSNRDFWSRLPPLVEKLAKSYAEEPDYKATEEYIFELIKFVIEKISKYSTSSNLLYEMLESLISGAKPTAYTLKELEMRFQNLALTFLLFQGLGDILQPIISTDTEHCETLQIMHYYWNLLRAKTEALQTKQWRGNRTLVATKLNLDIGKLYLEYLGFTEQLRFFEKNAELYSGNSLSQKLQDMASKKSSESQIEKHLEQHIHSNSPSSSAGFESNEGERPGTEGAPLISLERYLIETQRTDSNNNQPKRKHHTMEATPNTRNSLSQELQDMASKKSSESQIEKHLEQHIHSNSPSSSAGFESNEGERPGAEGAPLISLERYLIETQRTDSNNNQLKRKHHTMEATPNMQPPESQISILKATNHPTWKEPQNNQKSSNLRKPKVPGTTDASYRNSETSKLFGKDSEAEASYKMSQTLPVFGSRIEDTDEKASWGKTLNLYQTELKDTDEKASWGKKSNLY</sequence>
<evidence type="ECO:0000313" key="2">
    <source>
        <dbReference type="EMBL" id="KAG0143570.1"/>
    </source>
</evidence>
<feature type="compositionally biased region" description="Basic and acidic residues" evidence="1">
    <location>
        <begin position="522"/>
        <end position="539"/>
    </location>
</feature>
<feature type="region of interest" description="Disordered" evidence="1">
    <location>
        <begin position="666"/>
        <end position="690"/>
    </location>
</feature>
<name>A0A9P6NH71_9BASI</name>
<feature type="compositionally biased region" description="Polar residues" evidence="1">
    <location>
        <begin position="702"/>
        <end position="714"/>
    </location>
</feature>
<protein>
    <submittedName>
        <fullName evidence="2">Uncharacterized protein</fullName>
    </submittedName>
</protein>
<dbReference type="EMBL" id="MU167316">
    <property type="protein sequence ID" value="KAG0143570.1"/>
    <property type="molecule type" value="Genomic_DNA"/>
</dbReference>
<organism evidence="2 3">
    <name type="scientific">Cronartium quercuum f. sp. fusiforme G11</name>
    <dbReference type="NCBI Taxonomy" id="708437"/>
    <lineage>
        <taxon>Eukaryota</taxon>
        <taxon>Fungi</taxon>
        <taxon>Dikarya</taxon>
        <taxon>Basidiomycota</taxon>
        <taxon>Pucciniomycotina</taxon>
        <taxon>Pucciniomycetes</taxon>
        <taxon>Pucciniales</taxon>
        <taxon>Coleosporiaceae</taxon>
        <taxon>Cronartium</taxon>
    </lineage>
</organism>
<feature type="region of interest" description="Disordered" evidence="1">
    <location>
        <begin position="702"/>
        <end position="731"/>
    </location>
</feature>